<dbReference type="EMBL" id="AM746676">
    <property type="protein sequence ID" value="CAN97642.1"/>
    <property type="molecule type" value="Genomic_DNA"/>
</dbReference>
<feature type="domain" description="ORC1/DEAH AAA+ ATPase" evidence="1">
    <location>
        <begin position="36"/>
        <end position="183"/>
    </location>
</feature>
<dbReference type="KEGG" id="scl:sce7473"/>
<dbReference type="RefSeq" id="WP_012240081.1">
    <property type="nucleotide sequence ID" value="NC_010162.1"/>
</dbReference>
<dbReference type="GO" id="GO:0016887">
    <property type="term" value="F:ATP hydrolysis activity"/>
    <property type="evidence" value="ECO:0007669"/>
    <property type="project" value="InterPro"/>
</dbReference>
<dbReference type="BioCyc" id="SCEL448385:SCE_RS38300-MONOMER"/>
<proteinExistence type="predicted"/>
<evidence type="ECO:0000313" key="3">
    <source>
        <dbReference type="Proteomes" id="UP000002139"/>
    </source>
</evidence>
<dbReference type="Pfam" id="PF13401">
    <property type="entry name" value="AAA_22"/>
    <property type="match status" value="1"/>
</dbReference>
<dbReference type="eggNOG" id="COG1672">
    <property type="taxonomic scope" value="Bacteria"/>
</dbReference>
<dbReference type="Gene3D" id="3.40.50.300">
    <property type="entry name" value="P-loop containing nucleotide triphosphate hydrolases"/>
    <property type="match status" value="1"/>
</dbReference>
<accession>A9EZJ7</accession>
<name>A9EZJ7_SORC5</name>
<dbReference type="Proteomes" id="UP000002139">
    <property type="component" value="Chromosome"/>
</dbReference>
<dbReference type="InterPro" id="IPR027417">
    <property type="entry name" value="P-loop_NTPase"/>
</dbReference>
<keyword evidence="3" id="KW-1185">Reference proteome</keyword>
<dbReference type="SUPFAM" id="SSF52540">
    <property type="entry name" value="P-loop containing nucleoside triphosphate hydrolases"/>
    <property type="match status" value="1"/>
</dbReference>
<evidence type="ECO:0000259" key="1">
    <source>
        <dbReference type="Pfam" id="PF13401"/>
    </source>
</evidence>
<evidence type="ECO:0000313" key="2">
    <source>
        <dbReference type="EMBL" id="CAN97642.1"/>
    </source>
</evidence>
<organism evidence="2 3">
    <name type="scientific">Sorangium cellulosum (strain So ce56)</name>
    <name type="common">Polyangium cellulosum (strain So ce56)</name>
    <dbReference type="NCBI Taxonomy" id="448385"/>
    <lineage>
        <taxon>Bacteria</taxon>
        <taxon>Pseudomonadati</taxon>
        <taxon>Myxococcota</taxon>
        <taxon>Polyangia</taxon>
        <taxon>Polyangiales</taxon>
        <taxon>Polyangiaceae</taxon>
        <taxon>Sorangium</taxon>
    </lineage>
</organism>
<dbReference type="OrthoDB" id="5486659at2"/>
<gene>
    <name evidence="2" type="ordered locus">sce7473</name>
</gene>
<reference evidence="2 3" key="1">
    <citation type="journal article" date="2007" name="Nat. Biotechnol.">
        <title>Complete genome sequence of the myxobacterium Sorangium cellulosum.</title>
        <authorList>
            <person name="Schneiker S."/>
            <person name="Perlova O."/>
            <person name="Kaiser O."/>
            <person name="Gerth K."/>
            <person name="Alici A."/>
            <person name="Altmeyer M.O."/>
            <person name="Bartels D."/>
            <person name="Bekel T."/>
            <person name="Beyer S."/>
            <person name="Bode E."/>
            <person name="Bode H.B."/>
            <person name="Bolten C.J."/>
            <person name="Choudhuri J.V."/>
            <person name="Doss S."/>
            <person name="Elnakady Y.A."/>
            <person name="Frank B."/>
            <person name="Gaigalat L."/>
            <person name="Goesmann A."/>
            <person name="Groeger C."/>
            <person name="Gross F."/>
            <person name="Jelsbak L."/>
            <person name="Jelsbak L."/>
            <person name="Kalinowski J."/>
            <person name="Kegler C."/>
            <person name="Knauber T."/>
            <person name="Konietzny S."/>
            <person name="Kopp M."/>
            <person name="Krause L."/>
            <person name="Krug D."/>
            <person name="Linke B."/>
            <person name="Mahmud T."/>
            <person name="Martinez-Arias R."/>
            <person name="McHardy A.C."/>
            <person name="Merai M."/>
            <person name="Meyer F."/>
            <person name="Mormann S."/>
            <person name="Munoz-Dorado J."/>
            <person name="Perez J."/>
            <person name="Pradella S."/>
            <person name="Rachid S."/>
            <person name="Raddatz G."/>
            <person name="Rosenau F."/>
            <person name="Rueckert C."/>
            <person name="Sasse F."/>
            <person name="Scharfe M."/>
            <person name="Schuster S.C."/>
            <person name="Suen G."/>
            <person name="Treuner-Lange A."/>
            <person name="Velicer G.J."/>
            <person name="Vorholter F.-J."/>
            <person name="Weissman K.J."/>
            <person name="Welch R.D."/>
            <person name="Wenzel S.C."/>
            <person name="Whitworth D.E."/>
            <person name="Wilhelm S."/>
            <person name="Wittmann C."/>
            <person name="Bloecker H."/>
            <person name="Puehler A."/>
            <person name="Mueller R."/>
        </authorList>
    </citation>
    <scope>NUCLEOTIDE SEQUENCE [LARGE SCALE GENOMIC DNA]</scope>
    <source>
        <strain evidence="3">So ce56</strain>
    </source>
</reference>
<sequence>MKLSFNIAGPCIPGEHYMLPPERRLGPVLDAIEERRYFTLHAGRQTGKTTSARWLAEHLNHKGDLGAVWVDVQIAREEPDPAKAFEAVLYALDTAVDRDLPDLGRPADDVRRVDPASTFVLRYLRDLAARSDRPLVVLFDEADGLVGATMVSFLTQLRQGYLDRSRIPFPSSVALIGQRQVRDYALALEERRAVAWLGTTSPFNITAEATTLGPFTEAEVAELLAQHTAATGQRFEPEAVRRIWELGQGHPWLTSAMADQIVRRDVEDRAVPITTAHVEAAKETLILERRSHIDSLIARLREPRVRRVLDPMLAGTQTDSDVLDDDFSYVLGLGLIRFHGGRFEIANPIYREVVPRALTFIRQAQIPAEPAAYVHPDGSLDMGKLFTDWQAFWRKDGHLAAEGFGYREAGPHLMLMAFLQRVVNGGGRVEREYGLGRGALDLMICWREERHAIEVKVRRDTETEAEALDQVARYLEHAGLGEGWLVMFDLRKERSWAEKLFVREVAHGGKTVRLVGC</sequence>
<dbReference type="AlphaFoldDB" id="A9EZJ7"/>
<dbReference type="HOGENOM" id="CLU_039401_0_0_7"/>
<protein>
    <recommendedName>
        <fullName evidence="1">ORC1/DEAH AAA+ ATPase domain-containing protein</fullName>
    </recommendedName>
</protein>
<dbReference type="InterPro" id="IPR049945">
    <property type="entry name" value="AAA_22"/>
</dbReference>
<dbReference type="STRING" id="448385.sce7473"/>